<comment type="caution">
    <text evidence="1">The sequence shown here is derived from an EMBL/GenBank/DDBJ whole genome shotgun (WGS) entry which is preliminary data.</text>
</comment>
<dbReference type="AlphaFoldDB" id="U2F2C0"/>
<dbReference type="EMBL" id="AFNT02000072">
    <property type="protein sequence ID" value="ERJ04545.1"/>
    <property type="molecule type" value="Genomic_DNA"/>
</dbReference>
<dbReference type="Proteomes" id="UP000003861">
    <property type="component" value="Unassembled WGS sequence"/>
</dbReference>
<evidence type="ECO:0000313" key="2">
    <source>
        <dbReference type="Proteomes" id="UP000003861"/>
    </source>
</evidence>
<organism evidence="1 2">
    <name type="scientific">Halorhabdus tiamatea SARL4B</name>
    <dbReference type="NCBI Taxonomy" id="1033806"/>
    <lineage>
        <taxon>Archaea</taxon>
        <taxon>Methanobacteriati</taxon>
        <taxon>Methanobacteriota</taxon>
        <taxon>Stenosarchaea group</taxon>
        <taxon>Halobacteria</taxon>
        <taxon>Halobacteriales</taxon>
        <taxon>Haloarculaceae</taxon>
        <taxon>Halorhabdus</taxon>
    </lineage>
</organism>
<accession>U2F2C0</accession>
<protein>
    <submittedName>
        <fullName evidence="1">Uncharacterized protein</fullName>
    </submittedName>
</protein>
<gene>
    <name evidence="1" type="ORF">HLRTI_003498</name>
</gene>
<reference evidence="1 2" key="1">
    <citation type="journal article" date="2011" name="J. Bacteriol.">
        <title>Genome sequence of Halorhabdus tiamatea, the first archaeon isolated from a deep-sea anoxic brine lake.</title>
        <authorList>
            <person name="Antunes A."/>
            <person name="Alam I."/>
            <person name="Bajic V.B."/>
            <person name="Stingl U."/>
        </authorList>
    </citation>
    <scope>NUCLEOTIDE SEQUENCE [LARGE SCALE GENOMIC DNA]</scope>
    <source>
        <strain evidence="1 2">SARL4B</strain>
    </source>
</reference>
<reference evidence="1 2" key="2">
    <citation type="journal article" date="2013" name="PLoS ONE">
        <title>INDIGO - INtegrated Data Warehouse of MIcrobial GenOmes with Examples from the Red Sea Extremophiles.</title>
        <authorList>
            <person name="Alam I."/>
            <person name="Antunes A."/>
            <person name="Kamau A.A."/>
            <person name="Ba Alawi W."/>
            <person name="Kalkatawi M."/>
            <person name="Stingl U."/>
            <person name="Bajic V.B."/>
        </authorList>
    </citation>
    <scope>NUCLEOTIDE SEQUENCE [LARGE SCALE GENOMIC DNA]</scope>
    <source>
        <strain evidence="1 2">SARL4B</strain>
    </source>
</reference>
<sequence>MVTERGLPHINFGLGEIVFAARQKLNLDRITHLGSETGLIVTSPDRTVLTAAFQCGETTGKISDVEDDVSVPPFLSRLEDHLGVGDGLYLPGSDRL</sequence>
<name>U2F2C0_9EURY</name>
<evidence type="ECO:0000313" key="1">
    <source>
        <dbReference type="EMBL" id="ERJ04545.1"/>
    </source>
</evidence>
<proteinExistence type="predicted"/>